<keyword evidence="4 5" id="KW-0732">Signal</keyword>
<comment type="subcellular location">
    <subcellularLocation>
        <location evidence="1">Secreted</location>
    </subcellularLocation>
</comment>
<dbReference type="Gene3D" id="3.40.33.10">
    <property type="entry name" value="CAP"/>
    <property type="match status" value="1"/>
</dbReference>
<protein>
    <recommendedName>
        <fullName evidence="6">SCP domain-containing protein</fullName>
    </recommendedName>
</protein>
<dbReference type="PANTHER" id="PTHR10334">
    <property type="entry name" value="CYSTEINE-RICH SECRETORY PROTEIN-RELATED"/>
    <property type="match status" value="1"/>
</dbReference>
<dbReference type="InterPro" id="IPR034763">
    <property type="entry name" value="P14a_insect"/>
</dbReference>
<dbReference type="PIRSF" id="PIRSF038921">
    <property type="entry name" value="P14a"/>
    <property type="match status" value="1"/>
</dbReference>
<evidence type="ECO:0000256" key="5">
    <source>
        <dbReference type="SAM" id="SignalP"/>
    </source>
</evidence>
<dbReference type="Pfam" id="PF00188">
    <property type="entry name" value="CAP"/>
    <property type="match status" value="1"/>
</dbReference>
<evidence type="ECO:0000256" key="2">
    <source>
        <dbReference type="ARBA" id="ARBA00009923"/>
    </source>
</evidence>
<keyword evidence="8" id="KW-1185">Reference proteome</keyword>
<feature type="chain" id="PRO_5030557432" description="SCP domain-containing protein" evidence="5">
    <location>
        <begin position="24"/>
        <end position="259"/>
    </location>
</feature>
<organism evidence="7 8">
    <name type="scientific">Hermetia illucens</name>
    <name type="common">Black soldier fly</name>
    <dbReference type="NCBI Taxonomy" id="343691"/>
    <lineage>
        <taxon>Eukaryota</taxon>
        <taxon>Metazoa</taxon>
        <taxon>Ecdysozoa</taxon>
        <taxon>Arthropoda</taxon>
        <taxon>Hexapoda</taxon>
        <taxon>Insecta</taxon>
        <taxon>Pterygota</taxon>
        <taxon>Neoptera</taxon>
        <taxon>Endopterygota</taxon>
        <taxon>Diptera</taxon>
        <taxon>Brachycera</taxon>
        <taxon>Stratiomyomorpha</taxon>
        <taxon>Stratiomyidae</taxon>
        <taxon>Hermetiinae</taxon>
        <taxon>Hermetia</taxon>
    </lineage>
</organism>
<evidence type="ECO:0000313" key="7">
    <source>
        <dbReference type="EMBL" id="CAD7083423.1"/>
    </source>
</evidence>
<sequence length="259" mass="29634">MKKSGWKLAFALYSFTILVQVQSSTDYCEICENHIACGNDGSFSPSCDAGRKIINLDRFKGLIVHKHNKYRNKFAKGAMKFKPAARMATMQWDDELAELAELNVKRCEMAHDECRNTERFSMSGQNLAWSWTSGSLSAKKAIKHGIKDWFHEYKDANQRNLDKLRFDGPVIGHFTVMVNDLNTHVGCALLIQPKDGGKESFFACNYAQTNILNRPLYIKGRPASKCIKGKNRKYPALCDVSEPIDPNEPHKLKRRRERW</sequence>
<gene>
    <name evidence="7" type="ORF">HERILL_LOCUS6384</name>
</gene>
<name>A0A7R8UMH0_HERIL</name>
<dbReference type="InterPro" id="IPR035940">
    <property type="entry name" value="CAP_sf"/>
</dbReference>
<proteinExistence type="inferred from homology"/>
<reference evidence="7 8" key="1">
    <citation type="submission" date="2020-11" db="EMBL/GenBank/DDBJ databases">
        <authorList>
            <person name="Wallbank WR R."/>
            <person name="Pardo Diaz C."/>
            <person name="Kozak K."/>
            <person name="Martin S."/>
            <person name="Jiggins C."/>
            <person name="Moest M."/>
            <person name="Warren A I."/>
            <person name="Generalovic N T."/>
            <person name="Byers J.R.P. K."/>
            <person name="Montejo-Kovacevich G."/>
            <person name="Yen C E."/>
        </authorList>
    </citation>
    <scope>NUCLEOTIDE SEQUENCE [LARGE SCALE GENOMIC DNA]</scope>
</reference>
<dbReference type="SUPFAM" id="SSF55797">
    <property type="entry name" value="PR-1-like"/>
    <property type="match status" value="1"/>
</dbReference>
<dbReference type="EMBL" id="LR899010">
    <property type="protein sequence ID" value="CAD7083423.1"/>
    <property type="molecule type" value="Genomic_DNA"/>
</dbReference>
<dbReference type="OMA" id="DAKMDHI"/>
<feature type="domain" description="SCP" evidence="6">
    <location>
        <begin position="58"/>
        <end position="213"/>
    </location>
</feature>
<dbReference type="InterPro" id="IPR001283">
    <property type="entry name" value="CRISP-related"/>
</dbReference>
<dbReference type="OrthoDB" id="414826at2759"/>
<dbReference type="InterPro" id="IPR014044">
    <property type="entry name" value="CAP_dom"/>
</dbReference>
<feature type="signal peptide" evidence="5">
    <location>
        <begin position="1"/>
        <end position="23"/>
    </location>
</feature>
<accession>A0A7R8UMH0</accession>
<dbReference type="CDD" id="cd05380">
    <property type="entry name" value="CAP_euk"/>
    <property type="match status" value="1"/>
</dbReference>
<evidence type="ECO:0000256" key="1">
    <source>
        <dbReference type="ARBA" id="ARBA00004613"/>
    </source>
</evidence>
<evidence type="ECO:0000313" key="8">
    <source>
        <dbReference type="Proteomes" id="UP000594454"/>
    </source>
</evidence>
<dbReference type="GO" id="GO:0005576">
    <property type="term" value="C:extracellular region"/>
    <property type="evidence" value="ECO:0007669"/>
    <property type="project" value="UniProtKB-SubCell"/>
</dbReference>
<evidence type="ECO:0000256" key="3">
    <source>
        <dbReference type="ARBA" id="ARBA00022525"/>
    </source>
</evidence>
<evidence type="ECO:0000259" key="6">
    <source>
        <dbReference type="SMART" id="SM00198"/>
    </source>
</evidence>
<dbReference type="Proteomes" id="UP000594454">
    <property type="component" value="Chromosome 2"/>
</dbReference>
<keyword evidence="3" id="KW-0964">Secreted</keyword>
<dbReference type="InterPro" id="IPR002413">
    <property type="entry name" value="V5_allergen-like"/>
</dbReference>
<comment type="similarity">
    <text evidence="2">Belongs to the CRISP family.</text>
</comment>
<dbReference type="SMART" id="SM00198">
    <property type="entry name" value="SCP"/>
    <property type="match status" value="1"/>
</dbReference>
<dbReference type="PRINTS" id="PR00838">
    <property type="entry name" value="V5ALLERGEN"/>
</dbReference>
<dbReference type="AlphaFoldDB" id="A0A7R8UMH0"/>
<dbReference type="FunCoup" id="A0A7R8UMH0">
    <property type="interactions" value="105"/>
</dbReference>
<evidence type="ECO:0000256" key="4">
    <source>
        <dbReference type="ARBA" id="ARBA00022729"/>
    </source>
</evidence>
<dbReference type="InParanoid" id="A0A7R8UMH0"/>